<dbReference type="GO" id="GO:0042558">
    <property type="term" value="P:pteridine-containing compound metabolic process"/>
    <property type="evidence" value="ECO:0007669"/>
    <property type="project" value="InterPro"/>
</dbReference>
<protein>
    <submittedName>
        <fullName evidence="2">Pterin binding enzyme</fullName>
    </submittedName>
</protein>
<dbReference type="PROSITE" id="PS50972">
    <property type="entry name" value="PTERIN_BINDING"/>
    <property type="match status" value="1"/>
</dbReference>
<accession>A0A517R6A5</accession>
<name>A0A517R6A5_9PLAN</name>
<dbReference type="EMBL" id="CP036268">
    <property type="protein sequence ID" value="QDT39401.1"/>
    <property type="molecule type" value="Genomic_DNA"/>
</dbReference>
<dbReference type="AlphaFoldDB" id="A0A517R6A5"/>
<dbReference type="Proteomes" id="UP000317318">
    <property type="component" value="Chromosome"/>
</dbReference>
<sequence>MTRERILFVTGHLAEHSLRNVLQQAGGGSTFDFDVEVIGVNVAAFITPKLVSRRLHLEHRYDRVILPGWCDGELDDLERQFETRFERGPFDLYDLPEYLSGKKSRKADLSRYDIEIIAEINHAPRLDDAELMRIARDYRERGADVIDVGCVPGEPSERMGEIVDRLVRDGHRVSIDSFDAAEVSAAIDAGAELVLSCNSSNVAALSGCGAEVVVIPDDPKYPETMTDVIDRLEAAGTRYRLDPILEPIGFGFAESLVRYRETRRRWPNARMMMGVGNLTELTEVDSAGVNFLLAACCQEWGIKSVLTTQVINWCRSSVQELDVARRLVRHSLTERALPKHVDSSLAMLRDPKAVRISDEELCVVANAIRDANFRVFVAEDGIHLMNRDGHWSGDDPFEVFDAMHREVGPLEPSHSFYLGYELSKAATAMTLGKTYRQDQSLSWGLLTNAEVSAVERRHRERNPMVEPDASE</sequence>
<dbReference type="KEGG" id="svp:Pan189_38080"/>
<dbReference type="InterPro" id="IPR045406">
    <property type="entry name" value="DUF6513"/>
</dbReference>
<dbReference type="SUPFAM" id="SSF51717">
    <property type="entry name" value="Dihydropteroate synthetase-like"/>
    <property type="match status" value="1"/>
</dbReference>
<dbReference type="InterPro" id="IPR000489">
    <property type="entry name" value="Pterin-binding_dom"/>
</dbReference>
<proteinExistence type="predicted"/>
<dbReference type="OrthoDB" id="4029442at2"/>
<dbReference type="Gene3D" id="3.20.20.20">
    <property type="entry name" value="Dihydropteroate synthase-like"/>
    <property type="match status" value="1"/>
</dbReference>
<evidence type="ECO:0000313" key="2">
    <source>
        <dbReference type="EMBL" id="QDT39401.1"/>
    </source>
</evidence>
<evidence type="ECO:0000313" key="3">
    <source>
        <dbReference type="Proteomes" id="UP000317318"/>
    </source>
</evidence>
<reference evidence="2 3" key="1">
    <citation type="submission" date="2019-02" db="EMBL/GenBank/DDBJ databases">
        <title>Deep-cultivation of Planctomycetes and their phenomic and genomic characterization uncovers novel biology.</title>
        <authorList>
            <person name="Wiegand S."/>
            <person name="Jogler M."/>
            <person name="Boedeker C."/>
            <person name="Pinto D."/>
            <person name="Vollmers J."/>
            <person name="Rivas-Marin E."/>
            <person name="Kohn T."/>
            <person name="Peeters S.H."/>
            <person name="Heuer A."/>
            <person name="Rast P."/>
            <person name="Oberbeckmann S."/>
            <person name="Bunk B."/>
            <person name="Jeske O."/>
            <person name="Meyerdierks A."/>
            <person name="Storesund J.E."/>
            <person name="Kallscheuer N."/>
            <person name="Luecker S."/>
            <person name="Lage O.M."/>
            <person name="Pohl T."/>
            <person name="Merkel B.J."/>
            <person name="Hornburger P."/>
            <person name="Mueller R.-W."/>
            <person name="Bruemmer F."/>
            <person name="Labrenz M."/>
            <person name="Spormann A.M."/>
            <person name="Op den Camp H."/>
            <person name="Overmann J."/>
            <person name="Amann R."/>
            <person name="Jetten M.S.M."/>
            <person name="Mascher T."/>
            <person name="Medema M.H."/>
            <person name="Devos D.P."/>
            <person name="Kaster A.-K."/>
            <person name="Ovreas L."/>
            <person name="Rohde M."/>
            <person name="Galperin M.Y."/>
            <person name="Jogler C."/>
        </authorList>
    </citation>
    <scope>NUCLEOTIDE SEQUENCE [LARGE SCALE GENOMIC DNA]</scope>
    <source>
        <strain evidence="2 3">Pan189</strain>
    </source>
</reference>
<keyword evidence="3" id="KW-1185">Reference proteome</keyword>
<dbReference type="InterPro" id="IPR011005">
    <property type="entry name" value="Dihydropteroate_synth-like_sf"/>
</dbReference>
<organism evidence="2 3">
    <name type="scientific">Stratiformator vulcanicus</name>
    <dbReference type="NCBI Taxonomy" id="2527980"/>
    <lineage>
        <taxon>Bacteria</taxon>
        <taxon>Pseudomonadati</taxon>
        <taxon>Planctomycetota</taxon>
        <taxon>Planctomycetia</taxon>
        <taxon>Planctomycetales</taxon>
        <taxon>Planctomycetaceae</taxon>
        <taxon>Stratiformator</taxon>
    </lineage>
</organism>
<gene>
    <name evidence="2" type="ORF">Pan189_38080</name>
</gene>
<dbReference type="RefSeq" id="WP_145365538.1">
    <property type="nucleotide sequence ID" value="NZ_CP036268.1"/>
</dbReference>
<feature type="domain" description="Pterin-binding" evidence="1">
    <location>
        <begin position="97"/>
        <end position="329"/>
    </location>
</feature>
<dbReference type="Pfam" id="PF20123">
    <property type="entry name" value="DUF6513"/>
    <property type="match status" value="1"/>
</dbReference>
<evidence type="ECO:0000259" key="1">
    <source>
        <dbReference type="PROSITE" id="PS50972"/>
    </source>
</evidence>
<dbReference type="Pfam" id="PF00809">
    <property type="entry name" value="Pterin_bind"/>
    <property type="match status" value="1"/>
</dbReference>